<name>A0A9W6JKS9_9HYPH</name>
<dbReference type="Proteomes" id="UP001143309">
    <property type="component" value="Unassembled WGS sequence"/>
</dbReference>
<dbReference type="InterPro" id="IPR050955">
    <property type="entry name" value="Plant_Biomass_Hydrol_Est"/>
</dbReference>
<evidence type="ECO:0000313" key="4">
    <source>
        <dbReference type="EMBL" id="GLK79455.1"/>
    </source>
</evidence>
<dbReference type="InterPro" id="IPR029058">
    <property type="entry name" value="AB_hydrolase_fold"/>
</dbReference>
<evidence type="ECO:0000313" key="5">
    <source>
        <dbReference type="Proteomes" id="UP001143309"/>
    </source>
</evidence>
<dbReference type="Pfam" id="PF10503">
    <property type="entry name" value="Esterase_PHB"/>
    <property type="match status" value="1"/>
</dbReference>
<dbReference type="SUPFAM" id="SSF53474">
    <property type="entry name" value="alpha/beta-Hydrolases"/>
    <property type="match status" value="2"/>
</dbReference>
<reference evidence="4" key="2">
    <citation type="submission" date="2023-01" db="EMBL/GenBank/DDBJ databases">
        <authorList>
            <person name="Sun Q."/>
            <person name="Evtushenko L."/>
        </authorList>
    </citation>
    <scope>NUCLEOTIDE SEQUENCE</scope>
    <source>
        <strain evidence="4">VKM B-2748</strain>
    </source>
</reference>
<dbReference type="InterPro" id="IPR010126">
    <property type="entry name" value="Esterase_phb"/>
</dbReference>
<dbReference type="Gene3D" id="3.40.50.1820">
    <property type="entry name" value="alpha/beta hydrolase"/>
    <property type="match status" value="1"/>
</dbReference>
<gene>
    <name evidence="4" type="ORF">GCM10008174_11960</name>
</gene>
<feature type="region of interest" description="Disordered" evidence="3">
    <location>
        <begin position="315"/>
        <end position="340"/>
    </location>
</feature>
<sequence>MADTGDAGAGMRRFRPEGGGGSGGSKLKAVRDFGSNPGGLAMKVYAPPGLKPGAPLVVVLHGCTQLAGGYEASAGWTALADEHRFAVLYPEQRRVNNPKLCFSWFAPHRAARDKGEAASIRQMIETMTARWRLDRSQVFVTGLSAGGAMAAVMLASYPEVFAGGAIVAGLPFGAADGVSAAFAAMSQGRDLDARSWGDLVRAASPHEGPWPRVTIWQGADDRTVARANADGLFAQWADVHGLDADRARETQVGRLTWKTLGDAVELNIVAGMDHGVPIDAARGERAAPYMLDVGLSQARATLAFWGLERQAHRQAIRSAPSRARPAEPRQAPPSPPPAPVAATVEAVITKALRAAGLMK</sequence>
<evidence type="ECO:0000256" key="1">
    <source>
        <dbReference type="ARBA" id="ARBA00022729"/>
    </source>
</evidence>
<feature type="compositionally biased region" description="Pro residues" evidence="3">
    <location>
        <begin position="330"/>
        <end position="339"/>
    </location>
</feature>
<reference evidence="4" key="1">
    <citation type="journal article" date="2014" name="Int. J. Syst. Evol. Microbiol.">
        <title>Complete genome sequence of Corynebacterium casei LMG S-19264T (=DSM 44701T), isolated from a smear-ripened cheese.</title>
        <authorList>
            <consortium name="US DOE Joint Genome Institute (JGI-PGF)"/>
            <person name="Walter F."/>
            <person name="Albersmeier A."/>
            <person name="Kalinowski J."/>
            <person name="Ruckert C."/>
        </authorList>
    </citation>
    <scope>NUCLEOTIDE SEQUENCE</scope>
    <source>
        <strain evidence="4">VKM B-2748</strain>
    </source>
</reference>
<evidence type="ECO:0000256" key="3">
    <source>
        <dbReference type="SAM" id="MobiDB-lite"/>
    </source>
</evidence>
<dbReference type="AlphaFoldDB" id="A0A9W6JKS9"/>
<dbReference type="PANTHER" id="PTHR43037:SF1">
    <property type="entry name" value="BLL1128 PROTEIN"/>
    <property type="match status" value="1"/>
</dbReference>
<evidence type="ECO:0000256" key="2">
    <source>
        <dbReference type="ARBA" id="ARBA00022801"/>
    </source>
</evidence>
<proteinExistence type="predicted"/>
<comment type="caution">
    <text evidence="4">The sequence shown here is derived from an EMBL/GenBank/DDBJ whole genome shotgun (WGS) entry which is preliminary data.</text>
</comment>
<keyword evidence="1" id="KW-0732">Signal</keyword>
<protein>
    <submittedName>
        <fullName evidence="4">LpqC, poly</fullName>
    </submittedName>
</protein>
<keyword evidence="2" id="KW-0378">Hydrolase</keyword>
<dbReference type="NCBIfam" id="TIGR01840">
    <property type="entry name" value="esterase_phb"/>
    <property type="match status" value="1"/>
</dbReference>
<feature type="region of interest" description="Disordered" evidence="3">
    <location>
        <begin position="1"/>
        <end position="29"/>
    </location>
</feature>
<keyword evidence="5" id="KW-1185">Reference proteome</keyword>
<accession>A0A9W6JKS9</accession>
<dbReference type="GO" id="GO:0005576">
    <property type="term" value="C:extracellular region"/>
    <property type="evidence" value="ECO:0007669"/>
    <property type="project" value="InterPro"/>
</dbReference>
<dbReference type="PANTHER" id="PTHR43037">
    <property type="entry name" value="UNNAMED PRODUCT-RELATED"/>
    <property type="match status" value="1"/>
</dbReference>
<dbReference type="EMBL" id="BSFL01000001">
    <property type="protein sequence ID" value="GLK79455.1"/>
    <property type="molecule type" value="Genomic_DNA"/>
</dbReference>
<organism evidence="4 5">
    <name type="scientific">Methylopila turkensis</name>
    <dbReference type="NCBI Taxonomy" id="1437816"/>
    <lineage>
        <taxon>Bacteria</taxon>
        <taxon>Pseudomonadati</taxon>
        <taxon>Pseudomonadota</taxon>
        <taxon>Alphaproteobacteria</taxon>
        <taxon>Hyphomicrobiales</taxon>
        <taxon>Methylopilaceae</taxon>
        <taxon>Methylopila</taxon>
    </lineage>
</organism>
<dbReference type="RefSeq" id="WP_271199911.1">
    <property type="nucleotide sequence ID" value="NZ_BSFL01000001.1"/>
</dbReference>
<dbReference type="GO" id="GO:0016787">
    <property type="term" value="F:hydrolase activity"/>
    <property type="evidence" value="ECO:0007669"/>
    <property type="project" value="UniProtKB-KW"/>
</dbReference>